<sequence>MNEGRRKKEEGRRFIYVDWNRSTSAISTKLSISQSSRAHAEAPTQNGRPEGQGIKKNSGHQKSKIR</sequence>
<gene>
    <name evidence="2" type="ORF">KME60_07220</name>
</gene>
<dbReference type="Proteomes" id="UP000729701">
    <property type="component" value="Unassembled WGS sequence"/>
</dbReference>
<evidence type="ECO:0000313" key="3">
    <source>
        <dbReference type="Proteomes" id="UP000729701"/>
    </source>
</evidence>
<reference evidence="2" key="1">
    <citation type="submission" date="2021-05" db="EMBL/GenBank/DDBJ databases">
        <authorList>
            <person name="Pietrasiak N."/>
            <person name="Ward R."/>
            <person name="Stajich J.E."/>
            <person name="Kurbessoian T."/>
        </authorList>
    </citation>
    <scope>NUCLEOTIDE SEQUENCE</scope>
    <source>
        <strain evidence="2">GSE-NOS-MK-12-04C</strain>
    </source>
</reference>
<evidence type="ECO:0000256" key="1">
    <source>
        <dbReference type="SAM" id="MobiDB-lite"/>
    </source>
</evidence>
<accession>A0A951QJ13</accession>
<protein>
    <submittedName>
        <fullName evidence="2">Uncharacterized protein</fullName>
    </submittedName>
</protein>
<proteinExistence type="predicted"/>
<feature type="compositionally biased region" description="Basic residues" evidence="1">
    <location>
        <begin position="57"/>
        <end position="66"/>
    </location>
</feature>
<organism evidence="2 3">
    <name type="scientific">Cyanomargarita calcarea GSE-NOS-MK-12-04C</name>
    <dbReference type="NCBI Taxonomy" id="2839659"/>
    <lineage>
        <taxon>Bacteria</taxon>
        <taxon>Bacillati</taxon>
        <taxon>Cyanobacteriota</taxon>
        <taxon>Cyanophyceae</taxon>
        <taxon>Nostocales</taxon>
        <taxon>Cyanomargaritaceae</taxon>
        <taxon>Cyanomargarita</taxon>
    </lineage>
</organism>
<feature type="region of interest" description="Disordered" evidence="1">
    <location>
        <begin position="29"/>
        <end position="66"/>
    </location>
</feature>
<name>A0A951QJ13_9CYAN</name>
<reference evidence="2" key="2">
    <citation type="journal article" date="2022" name="Microbiol. Resour. Announc.">
        <title>Metagenome Sequencing to Explore Phylogenomics of Terrestrial Cyanobacteria.</title>
        <authorList>
            <person name="Ward R.D."/>
            <person name="Stajich J.E."/>
            <person name="Johansen J.R."/>
            <person name="Huntemann M."/>
            <person name="Clum A."/>
            <person name="Foster B."/>
            <person name="Foster B."/>
            <person name="Roux S."/>
            <person name="Palaniappan K."/>
            <person name="Varghese N."/>
            <person name="Mukherjee S."/>
            <person name="Reddy T.B.K."/>
            <person name="Daum C."/>
            <person name="Copeland A."/>
            <person name="Chen I.A."/>
            <person name="Ivanova N.N."/>
            <person name="Kyrpides N.C."/>
            <person name="Shapiro N."/>
            <person name="Eloe-Fadrosh E.A."/>
            <person name="Pietrasiak N."/>
        </authorList>
    </citation>
    <scope>NUCLEOTIDE SEQUENCE</scope>
    <source>
        <strain evidence="2">GSE-NOS-MK-12-04C</strain>
    </source>
</reference>
<dbReference type="AlphaFoldDB" id="A0A951QJ13"/>
<feature type="compositionally biased region" description="Polar residues" evidence="1">
    <location>
        <begin position="29"/>
        <end position="47"/>
    </location>
</feature>
<evidence type="ECO:0000313" key="2">
    <source>
        <dbReference type="EMBL" id="MBW4667224.1"/>
    </source>
</evidence>
<dbReference type="EMBL" id="JAHHGZ010000006">
    <property type="protein sequence ID" value="MBW4667224.1"/>
    <property type="molecule type" value="Genomic_DNA"/>
</dbReference>
<comment type="caution">
    <text evidence="2">The sequence shown here is derived from an EMBL/GenBank/DDBJ whole genome shotgun (WGS) entry which is preliminary data.</text>
</comment>